<name>A0ABT9JII9_9PAST</name>
<gene>
    <name evidence="2" type="ORF">QJT92_01630</name>
</gene>
<sequence>MEQQLWLNNYFKQAVRFVTNFANLTACSQIIELENHQRYIIHTQTDRATKLGINYALESQILTAISPLNIAPKVIYCDAPHFILSYIDGKIPTQYSDSLLKKLAVNLARLHQFDGSQAVTLSQHFAHLDIIERCYFLYYQLPVTEQQHIDLSVLQPIKPFSQSICHHDLHLANFVESNNQLFLIDWEYTAVSDPALDIALFFYGNNLTIEQKKDFLTHYLNLIHFNEELFTAKIAEYQPSINLLNILWNKLATNGITSLQI</sequence>
<dbReference type="InterPro" id="IPR052077">
    <property type="entry name" value="CcrZ_PhaseVar_Mediator"/>
</dbReference>
<feature type="domain" description="Aminoglycoside phosphotransferase" evidence="1">
    <location>
        <begin position="58"/>
        <end position="220"/>
    </location>
</feature>
<dbReference type="PANTHER" id="PTHR40086:SF1">
    <property type="entry name" value="CELL CYCLE REGULATOR CCRZ"/>
    <property type="match status" value="1"/>
</dbReference>
<organism evidence="2 3">
    <name type="scientific">Phocoenobacter skyensis</name>
    <dbReference type="NCBI Taxonomy" id="97481"/>
    <lineage>
        <taxon>Bacteria</taxon>
        <taxon>Pseudomonadati</taxon>
        <taxon>Pseudomonadota</taxon>
        <taxon>Gammaproteobacteria</taxon>
        <taxon>Pasteurellales</taxon>
        <taxon>Pasteurellaceae</taxon>
        <taxon>Phocoenobacter</taxon>
    </lineage>
</organism>
<dbReference type="PANTHER" id="PTHR40086">
    <property type="entry name" value="PHOSPHOTRANSFERASE YTMP-RELATED"/>
    <property type="match status" value="1"/>
</dbReference>
<dbReference type="RefSeq" id="WP_306383788.1">
    <property type="nucleotide sequence ID" value="NZ_JASAVR010000002.1"/>
</dbReference>
<proteinExistence type="predicted"/>
<dbReference type="Pfam" id="PF01636">
    <property type="entry name" value="APH"/>
    <property type="match status" value="1"/>
</dbReference>
<dbReference type="Proteomes" id="UP001224812">
    <property type="component" value="Unassembled WGS sequence"/>
</dbReference>
<dbReference type="InterPro" id="IPR011009">
    <property type="entry name" value="Kinase-like_dom_sf"/>
</dbReference>
<accession>A0ABT9JII9</accession>
<reference evidence="2 3" key="1">
    <citation type="journal article" date="2023" name="Front. Microbiol.">
        <title>Phylogeography and host specificity of Pasteurellaceae pathogenic to sea-farmed fish in the north-east Atlantic.</title>
        <authorList>
            <person name="Gulla S."/>
            <person name="Colquhoun D.J."/>
            <person name="Olsen A.B."/>
            <person name="Spilsberg B."/>
            <person name="Lagesen K."/>
            <person name="Aakesson C.P."/>
            <person name="Strom S."/>
            <person name="Manji F."/>
            <person name="Birkbeck T.H."/>
            <person name="Nilsen H.K."/>
        </authorList>
    </citation>
    <scope>NUCLEOTIDE SEQUENCE [LARGE SCALE GENOMIC DNA]</scope>
    <source>
        <strain evidence="2 3">VIO11850</strain>
    </source>
</reference>
<dbReference type="EMBL" id="JASAVS010000002">
    <property type="protein sequence ID" value="MDP8084634.1"/>
    <property type="molecule type" value="Genomic_DNA"/>
</dbReference>
<evidence type="ECO:0000313" key="2">
    <source>
        <dbReference type="EMBL" id="MDP8084634.1"/>
    </source>
</evidence>
<dbReference type="InterPro" id="IPR002575">
    <property type="entry name" value="Aminoglycoside_PTrfase"/>
</dbReference>
<evidence type="ECO:0000259" key="1">
    <source>
        <dbReference type="Pfam" id="PF01636"/>
    </source>
</evidence>
<keyword evidence="3" id="KW-1185">Reference proteome</keyword>
<protein>
    <submittedName>
        <fullName evidence="2">Phosphotransferase</fullName>
    </submittedName>
</protein>
<comment type="caution">
    <text evidence="2">The sequence shown here is derived from an EMBL/GenBank/DDBJ whole genome shotgun (WGS) entry which is preliminary data.</text>
</comment>
<dbReference type="SUPFAM" id="SSF56112">
    <property type="entry name" value="Protein kinase-like (PK-like)"/>
    <property type="match status" value="1"/>
</dbReference>
<evidence type="ECO:0000313" key="3">
    <source>
        <dbReference type="Proteomes" id="UP001224812"/>
    </source>
</evidence>
<dbReference type="Gene3D" id="3.90.1200.10">
    <property type="match status" value="1"/>
</dbReference>